<comment type="similarity">
    <text evidence="2">Belongs to the bacterial solute-binding protein 8 family.</text>
</comment>
<dbReference type="InterPro" id="IPR051313">
    <property type="entry name" value="Bact_iron-sidero_bind"/>
</dbReference>
<dbReference type="PANTHER" id="PTHR30532">
    <property type="entry name" value="IRON III DICITRATE-BINDING PERIPLASMIC PROTEIN"/>
    <property type="match status" value="1"/>
</dbReference>
<feature type="chain" id="PRO_5047340739" evidence="6">
    <location>
        <begin position="34"/>
        <end position="316"/>
    </location>
</feature>
<dbReference type="PROSITE" id="PS50983">
    <property type="entry name" value="FE_B12_PBP"/>
    <property type="match status" value="1"/>
</dbReference>
<evidence type="ECO:0000313" key="9">
    <source>
        <dbReference type="Proteomes" id="UP001562065"/>
    </source>
</evidence>
<accession>A0ABV4AG50</accession>
<keyword evidence="3" id="KW-0813">Transport</keyword>
<keyword evidence="4" id="KW-0410">Iron transport</keyword>
<feature type="signal peptide" evidence="6">
    <location>
        <begin position="1"/>
        <end position="33"/>
    </location>
</feature>
<evidence type="ECO:0000256" key="6">
    <source>
        <dbReference type="SAM" id="SignalP"/>
    </source>
</evidence>
<dbReference type="PANTHER" id="PTHR30532:SF28">
    <property type="entry name" value="PETROBACTIN-BINDING PROTEIN YCLQ"/>
    <property type="match status" value="1"/>
</dbReference>
<keyword evidence="9" id="KW-1185">Reference proteome</keyword>
<dbReference type="EMBL" id="JBGCUO010000001">
    <property type="protein sequence ID" value="MEY1660721.1"/>
    <property type="molecule type" value="Genomic_DNA"/>
</dbReference>
<gene>
    <name evidence="8" type="ORF">AB5I84_00995</name>
</gene>
<dbReference type="CDD" id="cd01140">
    <property type="entry name" value="FatB"/>
    <property type="match status" value="1"/>
</dbReference>
<dbReference type="Pfam" id="PF01497">
    <property type="entry name" value="Peripla_BP_2"/>
    <property type="match status" value="1"/>
</dbReference>
<proteinExistence type="inferred from homology"/>
<evidence type="ECO:0000259" key="7">
    <source>
        <dbReference type="PROSITE" id="PS50983"/>
    </source>
</evidence>
<evidence type="ECO:0000313" key="8">
    <source>
        <dbReference type="EMBL" id="MEY1660721.1"/>
    </source>
</evidence>
<comment type="subcellular location">
    <subcellularLocation>
        <location evidence="1">Cell envelope</location>
    </subcellularLocation>
</comment>
<name>A0ABV4AG50_9GAMM</name>
<keyword evidence="4" id="KW-0406">Ion transport</keyword>
<evidence type="ECO:0000256" key="3">
    <source>
        <dbReference type="ARBA" id="ARBA00022448"/>
    </source>
</evidence>
<evidence type="ECO:0000256" key="1">
    <source>
        <dbReference type="ARBA" id="ARBA00004196"/>
    </source>
</evidence>
<sequence>MPQTAPSPLFRTLTAAWLALSALLLCAPLGAQAAEVSIPHAQGTTVLKGAPAKIITLDFAVLDTLDTLGVPVLGVPSAVVVPPRLAHYQEDALNAGTLFEPDYEAIHAASPDLIIVSGRSAAKYGALRRIAPTVDLSPADADLIKNVEARTRLLADLFGKQQQAEAKLAAIHASIDELKALSADTGPALVILTTGGKMSAYGPGSRFGAIHDAFGFKPADDGLKVSLHGQAISFEYLVKTNPEWLFVVDRDAAIGQEGQSARRLLDNELVHKTTAWQKGQVVYLNTVNWYLLESAGLTALQENVEQLIEVLAQPAS</sequence>
<comment type="caution">
    <text evidence="8">The sequence shown here is derived from an EMBL/GenBank/DDBJ whole genome shotgun (WGS) entry which is preliminary data.</text>
</comment>
<evidence type="ECO:0000256" key="2">
    <source>
        <dbReference type="ARBA" id="ARBA00008814"/>
    </source>
</evidence>
<organism evidence="8 9">
    <name type="scientific">Isoalcanivorax beigongshangi</name>
    <dbReference type="NCBI Taxonomy" id="3238810"/>
    <lineage>
        <taxon>Bacteria</taxon>
        <taxon>Pseudomonadati</taxon>
        <taxon>Pseudomonadota</taxon>
        <taxon>Gammaproteobacteria</taxon>
        <taxon>Oceanospirillales</taxon>
        <taxon>Alcanivoracaceae</taxon>
        <taxon>Isoalcanivorax</taxon>
    </lineage>
</organism>
<keyword evidence="5 6" id="KW-0732">Signal</keyword>
<keyword evidence="4" id="KW-0408">Iron</keyword>
<dbReference type="RefSeq" id="WP_369453964.1">
    <property type="nucleotide sequence ID" value="NZ_JBGCUO010000001.1"/>
</dbReference>
<evidence type="ECO:0000256" key="5">
    <source>
        <dbReference type="ARBA" id="ARBA00022729"/>
    </source>
</evidence>
<reference evidence="8 9" key="1">
    <citation type="submission" date="2024-07" db="EMBL/GenBank/DDBJ databases">
        <authorList>
            <person name="Ren Q."/>
        </authorList>
    </citation>
    <scope>NUCLEOTIDE SEQUENCE [LARGE SCALE GENOMIC DNA]</scope>
    <source>
        <strain evidence="8 9">REN37</strain>
    </source>
</reference>
<feature type="domain" description="Fe/B12 periplasmic-binding" evidence="7">
    <location>
        <begin position="53"/>
        <end position="315"/>
    </location>
</feature>
<dbReference type="Gene3D" id="3.40.50.1980">
    <property type="entry name" value="Nitrogenase molybdenum iron protein domain"/>
    <property type="match status" value="2"/>
</dbReference>
<dbReference type="InterPro" id="IPR033870">
    <property type="entry name" value="FatB"/>
</dbReference>
<dbReference type="Proteomes" id="UP001562065">
    <property type="component" value="Unassembled WGS sequence"/>
</dbReference>
<dbReference type="InterPro" id="IPR002491">
    <property type="entry name" value="ABC_transptr_periplasmic_BD"/>
</dbReference>
<evidence type="ECO:0000256" key="4">
    <source>
        <dbReference type="ARBA" id="ARBA00022496"/>
    </source>
</evidence>
<dbReference type="SUPFAM" id="SSF53807">
    <property type="entry name" value="Helical backbone' metal receptor"/>
    <property type="match status" value="1"/>
</dbReference>
<protein>
    <submittedName>
        <fullName evidence="8">Siderophore ABC transporter substrate-binding protein</fullName>
    </submittedName>
</protein>